<evidence type="ECO:0000313" key="2">
    <source>
        <dbReference type="Proteomes" id="UP000735302"/>
    </source>
</evidence>
<dbReference type="Proteomes" id="UP000735302">
    <property type="component" value="Unassembled WGS sequence"/>
</dbReference>
<evidence type="ECO:0000313" key="1">
    <source>
        <dbReference type="EMBL" id="GFO37053.1"/>
    </source>
</evidence>
<organism evidence="1 2">
    <name type="scientific">Plakobranchus ocellatus</name>
    <dbReference type="NCBI Taxonomy" id="259542"/>
    <lineage>
        <taxon>Eukaryota</taxon>
        <taxon>Metazoa</taxon>
        <taxon>Spiralia</taxon>
        <taxon>Lophotrochozoa</taxon>
        <taxon>Mollusca</taxon>
        <taxon>Gastropoda</taxon>
        <taxon>Heterobranchia</taxon>
        <taxon>Euthyneura</taxon>
        <taxon>Panpulmonata</taxon>
        <taxon>Sacoglossa</taxon>
        <taxon>Placobranchoidea</taxon>
        <taxon>Plakobranchidae</taxon>
        <taxon>Plakobranchus</taxon>
    </lineage>
</organism>
<accession>A0AAV4CYS1</accession>
<name>A0AAV4CYS1_9GAST</name>
<proteinExistence type="predicted"/>
<keyword evidence="2" id="KW-1185">Reference proteome</keyword>
<comment type="caution">
    <text evidence="1">The sequence shown here is derived from an EMBL/GenBank/DDBJ whole genome shotgun (WGS) entry which is preliminary data.</text>
</comment>
<dbReference type="AlphaFoldDB" id="A0AAV4CYS1"/>
<protein>
    <submittedName>
        <fullName evidence="1">Uncharacterized protein</fullName>
    </submittedName>
</protein>
<reference evidence="1 2" key="1">
    <citation type="journal article" date="2021" name="Elife">
        <title>Chloroplast acquisition without the gene transfer in kleptoplastic sea slugs, Plakobranchus ocellatus.</title>
        <authorList>
            <person name="Maeda T."/>
            <person name="Takahashi S."/>
            <person name="Yoshida T."/>
            <person name="Shimamura S."/>
            <person name="Takaki Y."/>
            <person name="Nagai Y."/>
            <person name="Toyoda A."/>
            <person name="Suzuki Y."/>
            <person name="Arimoto A."/>
            <person name="Ishii H."/>
            <person name="Satoh N."/>
            <person name="Nishiyama T."/>
            <person name="Hasebe M."/>
            <person name="Maruyama T."/>
            <person name="Minagawa J."/>
            <person name="Obokata J."/>
            <person name="Shigenobu S."/>
        </authorList>
    </citation>
    <scope>NUCLEOTIDE SEQUENCE [LARGE SCALE GENOMIC DNA]</scope>
</reference>
<dbReference type="EMBL" id="BLXT01007171">
    <property type="protein sequence ID" value="GFO37053.1"/>
    <property type="molecule type" value="Genomic_DNA"/>
</dbReference>
<gene>
    <name evidence="1" type="ORF">PoB_006355800</name>
</gene>
<sequence>MVGRMSLDACTGLMKSMWLVSFYIKDHPDEDFIADVTAQMSEVLARVNAPGDETFEFYFDMFVLMGHKPMD</sequence>